<keyword evidence="2" id="KW-1185">Reference proteome</keyword>
<evidence type="ECO:0000313" key="1">
    <source>
        <dbReference type="EMBL" id="CAD8208573.1"/>
    </source>
</evidence>
<name>A0A8S1Y5M2_PAROT</name>
<accession>A0A8S1Y5M2</accession>
<dbReference type="AlphaFoldDB" id="A0A8S1Y5M2"/>
<evidence type="ECO:0000313" key="2">
    <source>
        <dbReference type="Proteomes" id="UP000683925"/>
    </source>
</evidence>
<reference evidence="1" key="1">
    <citation type="submission" date="2021-01" db="EMBL/GenBank/DDBJ databases">
        <authorList>
            <consortium name="Genoscope - CEA"/>
            <person name="William W."/>
        </authorList>
    </citation>
    <scope>NUCLEOTIDE SEQUENCE</scope>
</reference>
<proteinExistence type="predicted"/>
<gene>
    <name evidence="1" type="ORF">POCTA_138.1.T1440131</name>
</gene>
<comment type="caution">
    <text evidence="1">The sequence shown here is derived from an EMBL/GenBank/DDBJ whole genome shotgun (WGS) entry which is preliminary data.</text>
</comment>
<dbReference type="EMBL" id="CAJJDP010000145">
    <property type="protein sequence ID" value="CAD8208573.1"/>
    <property type="molecule type" value="Genomic_DNA"/>
</dbReference>
<sequence>MIHNSSSNLQVQSKKACPIIQQTQEILQIDDKRMRIIIVIKDEKQTIKKKLRISSQIKEYQNGIQIREHVGFRGLHQGSDWQFRGIEREDITIILIQEQRGFIKGIQANLGTDWADFQRKTICFLGIQIIDEGGLFGNEEQQESSEEEEQGFLEELEEYIEI</sequence>
<dbReference type="Proteomes" id="UP000683925">
    <property type="component" value="Unassembled WGS sequence"/>
</dbReference>
<organism evidence="1 2">
    <name type="scientific">Paramecium octaurelia</name>
    <dbReference type="NCBI Taxonomy" id="43137"/>
    <lineage>
        <taxon>Eukaryota</taxon>
        <taxon>Sar</taxon>
        <taxon>Alveolata</taxon>
        <taxon>Ciliophora</taxon>
        <taxon>Intramacronucleata</taxon>
        <taxon>Oligohymenophorea</taxon>
        <taxon>Peniculida</taxon>
        <taxon>Parameciidae</taxon>
        <taxon>Paramecium</taxon>
    </lineage>
</organism>
<protein>
    <submittedName>
        <fullName evidence="1">Uncharacterized protein</fullName>
    </submittedName>
</protein>